<evidence type="ECO:0000256" key="1">
    <source>
        <dbReference type="SAM" id="MobiDB-lite"/>
    </source>
</evidence>
<gene>
    <name evidence="2" type="ORF">SDC9_191321</name>
</gene>
<feature type="region of interest" description="Disordered" evidence="1">
    <location>
        <begin position="16"/>
        <end position="38"/>
    </location>
</feature>
<comment type="caution">
    <text evidence="2">The sequence shown here is derived from an EMBL/GenBank/DDBJ whole genome shotgun (WGS) entry which is preliminary data.</text>
</comment>
<evidence type="ECO:0000313" key="2">
    <source>
        <dbReference type="EMBL" id="MPN43761.1"/>
    </source>
</evidence>
<name>A0A645HXK2_9ZZZZ</name>
<dbReference type="EMBL" id="VSSQ01102359">
    <property type="protein sequence ID" value="MPN43761.1"/>
    <property type="molecule type" value="Genomic_DNA"/>
</dbReference>
<organism evidence="2">
    <name type="scientific">bioreactor metagenome</name>
    <dbReference type="NCBI Taxonomy" id="1076179"/>
    <lineage>
        <taxon>unclassified sequences</taxon>
        <taxon>metagenomes</taxon>
        <taxon>ecological metagenomes</taxon>
    </lineage>
</organism>
<sequence>MPQINVQPRPFARRVVGGHHDDVETPGQTTVHHQPNRGFRDRARPHPARCHVVQPFVAEQHRTHAAPRSPASDTRQRPLVGAFHRCGRESPQHVEDPMGLRDHAVGGRYLRRPHLHDGAHLGVRDAIPRPGNDQHPVGAAGQIAAAQLVDGDLHTARGLADEVGELGYP</sequence>
<proteinExistence type="predicted"/>
<reference evidence="2" key="1">
    <citation type="submission" date="2019-08" db="EMBL/GenBank/DDBJ databases">
        <authorList>
            <person name="Kucharzyk K."/>
            <person name="Murdoch R.W."/>
            <person name="Higgins S."/>
            <person name="Loffler F."/>
        </authorList>
    </citation>
    <scope>NUCLEOTIDE SEQUENCE</scope>
</reference>
<protein>
    <submittedName>
        <fullName evidence="2">Uncharacterized protein</fullName>
    </submittedName>
</protein>
<dbReference type="AlphaFoldDB" id="A0A645HXK2"/>
<accession>A0A645HXK2</accession>